<dbReference type="PANTHER" id="PTHR37296:SF1">
    <property type="entry name" value="CONSERVED VIRULENCE FACTOR B"/>
    <property type="match status" value="1"/>
</dbReference>
<dbReference type="Gene3D" id="1.10.10.10">
    <property type="entry name" value="Winged helix-like DNA-binding domain superfamily/Winged helix DNA-binding domain"/>
    <property type="match status" value="1"/>
</dbReference>
<evidence type="ECO:0000313" key="2">
    <source>
        <dbReference type="EMBL" id="BAO56166.1"/>
    </source>
</evidence>
<evidence type="ECO:0000259" key="1">
    <source>
        <dbReference type="Pfam" id="PF17783"/>
    </source>
</evidence>
<dbReference type="PANTHER" id="PTHR37296">
    <property type="entry name" value="CONSERVED VIRULENCE FACTOR B"/>
    <property type="match status" value="1"/>
</dbReference>
<dbReference type="InterPro" id="IPR036388">
    <property type="entry name" value="WH-like_DNA-bd_sf"/>
</dbReference>
<dbReference type="Pfam" id="PF17783">
    <property type="entry name" value="WHD_CvfB"/>
    <property type="match status" value="1"/>
</dbReference>
<organism evidence="2 3">
    <name type="scientific">Nonlabens marinus S1-08</name>
    <dbReference type="NCBI Taxonomy" id="1454201"/>
    <lineage>
        <taxon>Bacteria</taxon>
        <taxon>Pseudomonadati</taxon>
        <taxon>Bacteroidota</taxon>
        <taxon>Flavobacteriia</taxon>
        <taxon>Flavobacteriales</taxon>
        <taxon>Flavobacteriaceae</taxon>
        <taxon>Nonlabens</taxon>
    </lineage>
</organism>
<dbReference type="OrthoDB" id="9801597at2"/>
<dbReference type="HOGENOM" id="CLU_064885_2_1_10"/>
<dbReference type="InterPro" id="IPR040764">
    <property type="entry name" value="CvfB_WH"/>
</dbReference>
<protein>
    <submittedName>
        <fullName evidence="2">S1 RNA binding domain</fullName>
    </submittedName>
</protein>
<dbReference type="Proteomes" id="UP000031760">
    <property type="component" value="Chromosome"/>
</dbReference>
<proteinExistence type="predicted"/>
<reference evidence="2 3" key="1">
    <citation type="journal article" date="2014" name="Proc. Natl. Acad. Sci. U.S.A.">
        <title>Functional characterization of flavobacteria rhodopsins reveals a unique class of light-driven chloride pump in bacteria.</title>
        <authorList>
            <person name="Yoshizawa S."/>
            <person name="Kumagai Y."/>
            <person name="Kim H."/>
            <person name="Ogura Y."/>
            <person name="Hayashi T."/>
            <person name="Iwasaki W."/>
            <person name="DeLong E.F."/>
            <person name="Kogure K."/>
        </authorList>
    </citation>
    <scope>NUCLEOTIDE SEQUENCE [LARGE SCALE GENOMIC DNA]</scope>
    <source>
        <strain evidence="2 3">S1-08</strain>
    </source>
</reference>
<evidence type="ECO:0000313" key="3">
    <source>
        <dbReference type="Proteomes" id="UP000031760"/>
    </source>
</evidence>
<dbReference type="AlphaFoldDB" id="W8W0E1"/>
<feature type="domain" description="Conserved virulence factor B-like winged helix" evidence="1">
    <location>
        <begin position="79"/>
        <end position="137"/>
    </location>
</feature>
<name>W8W0E1_9FLAO</name>
<dbReference type="KEGG" id="nmf:NMS_2157"/>
<dbReference type="InterPro" id="IPR014464">
    <property type="entry name" value="CvfB_fam"/>
</dbReference>
<dbReference type="STRING" id="1454201.NMS_2157"/>
<accession>W8W0E1</accession>
<keyword evidence="3" id="KW-1185">Reference proteome</keyword>
<dbReference type="RefSeq" id="WP_041496634.1">
    <property type="nucleotide sequence ID" value="NZ_AP014548.1"/>
</dbReference>
<sequence length="141" mass="16231">MNLKVGDKVHLIIEKETPLGFTVLIENEFEGLLYHDDVYIELEENMEGIGFIKNIREDGKIDVSLRPQGYLNVIETDSQTILDALRESPQGYILVTDKSSPDSVRFHFNMSKKSFKKAVGNLYKQKMVLIKEDRIELVVKK</sequence>
<dbReference type="EMBL" id="AP014548">
    <property type="protein sequence ID" value="BAO56166.1"/>
    <property type="molecule type" value="Genomic_DNA"/>
</dbReference>
<gene>
    <name evidence="2" type="ORF">NMS_2157</name>
</gene>